<dbReference type="RefSeq" id="WP_165571047.1">
    <property type="nucleotide sequence ID" value="NZ_CBCSAJ010000056.1"/>
</dbReference>
<dbReference type="EMBL" id="JBHTOQ010000080">
    <property type="protein sequence ID" value="MFD1483544.1"/>
    <property type="molecule type" value="Genomic_DNA"/>
</dbReference>
<reference evidence="3" key="1">
    <citation type="journal article" date="2019" name="Int. J. Syst. Evol. Microbiol.">
        <title>The Global Catalogue of Microorganisms (GCM) 10K type strain sequencing project: providing services to taxonomists for standard genome sequencing and annotation.</title>
        <authorList>
            <consortium name="The Broad Institute Genomics Platform"/>
            <consortium name="The Broad Institute Genome Sequencing Center for Infectious Disease"/>
            <person name="Wu L."/>
            <person name="Ma J."/>
        </authorList>
    </citation>
    <scope>NUCLEOTIDE SEQUENCE [LARGE SCALE GENOMIC DNA]</scope>
    <source>
        <strain evidence="3">CCM 8875</strain>
    </source>
</reference>
<keyword evidence="1" id="KW-0732">Signal</keyword>
<dbReference type="PANTHER" id="PTHR22953">
    <property type="entry name" value="ACID PHOSPHATASE RELATED"/>
    <property type="match status" value="1"/>
</dbReference>
<proteinExistence type="predicted"/>
<gene>
    <name evidence="2" type="ORF">ACFQ5P_19825</name>
</gene>
<dbReference type="SUPFAM" id="SSF56300">
    <property type="entry name" value="Metallo-dependent phosphatases"/>
    <property type="match status" value="1"/>
</dbReference>
<dbReference type="InterPro" id="IPR039331">
    <property type="entry name" value="PAPs-like"/>
</dbReference>
<keyword evidence="2" id="KW-0378">Hydrolase</keyword>
<protein>
    <submittedName>
        <fullName evidence="2">Metallophosphoesterase family protein</fullName>
        <ecNumber evidence="2">3.1.-.-</ecNumber>
    </submittedName>
</protein>
<evidence type="ECO:0000313" key="3">
    <source>
        <dbReference type="Proteomes" id="UP001597302"/>
    </source>
</evidence>
<accession>A0ABW4E414</accession>
<dbReference type="Proteomes" id="UP001597302">
    <property type="component" value="Unassembled WGS sequence"/>
</dbReference>
<organism evidence="2 3">
    <name type="scientific">Paracoccus nototheniae</name>
    <dbReference type="NCBI Taxonomy" id="2489002"/>
    <lineage>
        <taxon>Bacteria</taxon>
        <taxon>Pseudomonadati</taxon>
        <taxon>Pseudomonadota</taxon>
        <taxon>Alphaproteobacteria</taxon>
        <taxon>Rhodobacterales</taxon>
        <taxon>Paracoccaceae</taxon>
        <taxon>Paracoccus</taxon>
    </lineage>
</organism>
<dbReference type="EC" id="3.1.-.-" evidence="2"/>
<evidence type="ECO:0000313" key="2">
    <source>
        <dbReference type="EMBL" id="MFD1483544.1"/>
    </source>
</evidence>
<dbReference type="Gene3D" id="3.60.21.10">
    <property type="match status" value="1"/>
</dbReference>
<evidence type="ECO:0000256" key="1">
    <source>
        <dbReference type="ARBA" id="ARBA00022729"/>
    </source>
</evidence>
<keyword evidence="3" id="KW-1185">Reference proteome</keyword>
<name>A0ABW4E414_9RHOB</name>
<dbReference type="InterPro" id="IPR029052">
    <property type="entry name" value="Metallo-depent_PP-like"/>
</dbReference>
<sequence>MRKTILGGLTGVLVIAVLVGATEGQIFSLAASGIRTLENPKISTLFDSNRVHALDVAMPFSVLAAGDIADCEIGGGLDRTARNLQYSMGLVRADAVPNDGMLDTVRILETYPDAPVLALGDLVYKRGEPVGFSDCYDPYWGVAKNRTWPTPGNHEYQAPFAYGYFDYWQERAGPDRQGYYALDAGKWFILSLNSEIDASPTSPQAAWMGMVLEAYPDRCIAAFYHKPAYSTVARDNAEDAHHLFRQLTDAGVSFVLNGHNHFYERTHPLNDEGARSDPGTVTFVAGAGGRTTSEKIKPARFSYRVVTGTAGVLKLDFSDEAVSWTYLTGGSATDFDSGTLPCL</sequence>
<dbReference type="GO" id="GO:0016787">
    <property type="term" value="F:hydrolase activity"/>
    <property type="evidence" value="ECO:0007669"/>
    <property type="project" value="UniProtKB-KW"/>
</dbReference>
<comment type="caution">
    <text evidence="2">The sequence shown here is derived from an EMBL/GenBank/DDBJ whole genome shotgun (WGS) entry which is preliminary data.</text>
</comment>
<dbReference type="PANTHER" id="PTHR22953:SF153">
    <property type="entry name" value="PURPLE ACID PHOSPHATASE"/>
    <property type="match status" value="1"/>
</dbReference>